<feature type="signal peptide" evidence="2">
    <location>
        <begin position="1"/>
        <end position="26"/>
    </location>
</feature>
<feature type="chain" id="PRO_5005476985" evidence="2">
    <location>
        <begin position="27"/>
        <end position="121"/>
    </location>
</feature>
<evidence type="ECO:0000313" key="3">
    <source>
        <dbReference type="EMBL" id="ALA59388.1"/>
    </source>
</evidence>
<name>A0A0K2GEL1_NITMO</name>
<dbReference type="AlphaFoldDB" id="A0A0K2GEL1"/>
<dbReference type="EMBL" id="CP011801">
    <property type="protein sequence ID" value="ALA59388.1"/>
    <property type="molecule type" value="Genomic_DNA"/>
</dbReference>
<dbReference type="KEGG" id="nmv:NITMOv2_2983"/>
<organism evidence="3 4">
    <name type="scientific">Nitrospira moscoviensis</name>
    <dbReference type="NCBI Taxonomy" id="42253"/>
    <lineage>
        <taxon>Bacteria</taxon>
        <taxon>Pseudomonadati</taxon>
        <taxon>Nitrospirota</taxon>
        <taxon>Nitrospiria</taxon>
        <taxon>Nitrospirales</taxon>
        <taxon>Nitrospiraceae</taxon>
        <taxon>Nitrospira</taxon>
    </lineage>
</organism>
<evidence type="ECO:0000313" key="4">
    <source>
        <dbReference type="Proteomes" id="UP000069205"/>
    </source>
</evidence>
<gene>
    <name evidence="3" type="ORF">NITMOv2_2983</name>
</gene>
<evidence type="ECO:0000256" key="1">
    <source>
        <dbReference type="SAM" id="MobiDB-lite"/>
    </source>
</evidence>
<dbReference type="PATRIC" id="fig|42253.5.peg.2946"/>
<dbReference type="STRING" id="42253.NITMOv2_2983"/>
<proteinExistence type="predicted"/>
<reference evidence="3 4" key="1">
    <citation type="journal article" date="2015" name="Proc. Natl. Acad. Sci. U.S.A.">
        <title>Expanded metabolic versatility of ubiquitous nitrite-oxidizing bacteria from the genus Nitrospira.</title>
        <authorList>
            <person name="Koch H."/>
            <person name="Lucker S."/>
            <person name="Albertsen M."/>
            <person name="Kitzinger K."/>
            <person name="Herbold C."/>
            <person name="Spieck E."/>
            <person name="Nielsen P.H."/>
            <person name="Wagner M."/>
            <person name="Daims H."/>
        </authorList>
    </citation>
    <scope>NUCLEOTIDE SEQUENCE [LARGE SCALE GENOMIC DNA]</scope>
    <source>
        <strain evidence="3 4">NSP M-1</strain>
    </source>
</reference>
<accession>A0A0K2GEL1</accession>
<dbReference type="Proteomes" id="UP000069205">
    <property type="component" value="Chromosome"/>
</dbReference>
<feature type="region of interest" description="Disordered" evidence="1">
    <location>
        <begin position="73"/>
        <end position="105"/>
    </location>
</feature>
<protein>
    <submittedName>
        <fullName evidence="3">Uncharacterized protein</fullName>
    </submittedName>
</protein>
<dbReference type="RefSeq" id="WP_053380407.1">
    <property type="nucleotide sequence ID" value="NZ_CP011801.1"/>
</dbReference>
<keyword evidence="2" id="KW-0732">Signal</keyword>
<keyword evidence="4" id="KW-1185">Reference proteome</keyword>
<sequence length="121" mass="12710">MMTRPMRRAVSAGVLGVALFSAPAWADRDRQGDVPPIPADPLVVMDGGEPHGPEVAPGSLSLMRDGVSLDSYKNGDLSTGGVRTGTDRRSVAGAYPSTNVTRPSEILKPESGAAGLPIWRW</sequence>
<evidence type="ECO:0000256" key="2">
    <source>
        <dbReference type="SAM" id="SignalP"/>
    </source>
</evidence>